<proteinExistence type="predicted"/>
<reference evidence="3 4" key="1">
    <citation type="submission" date="2024-10" db="EMBL/GenBank/DDBJ databases">
        <title>Updated reference genomes for cyclostephanoid diatoms.</title>
        <authorList>
            <person name="Roberts W.R."/>
            <person name="Alverson A.J."/>
        </authorList>
    </citation>
    <scope>NUCLEOTIDE SEQUENCE [LARGE SCALE GENOMIC DNA]</scope>
    <source>
        <strain evidence="3 4">AJA232-27</strain>
    </source>
</reference>
<evidence type="ECO:0000313" key="4">
    <source>
        <dbReference type="Proteomes" id="UP001530293"/>
    </source>
</evidence>
<organism evidence="3 4">
    <name type="scientific">Discostella pseudostelligera</name>
    <dbReference type="NCBI Taxonomy" id="259834"/>
    <lineage>
        <taxon>Eukaryota</taxon>
        <taxon>Sar</taxon>
        <taxon>Stramenopiles</taxon>
        <taxon>Ochrophyta</taxon>
        <taxon>Bacillariophyta</taxon>
        <taxon>Coscinodiscophyceae</taxon>
        <taxon>Thalassiosirophycidae</taxon>
        <taxon>Stephanodiscales</taxon>
        <taxon>Stephanodiscaceae</taxon>
        <taxon>Discostella</taxon>
    </lineage>
</organism>
<dbReference type="AlphaFoldDB" id="A0ABD3M1Z2"/>
<feature type="compositionally biased region" description="Polar residues" evidence="2">
    <location>
        <begin position="215"/>
        <end position="228"/>
    </location>
</feature>
<dbReference type="EMBL" id="JALLBG020000242">
    <property type="protein sequence ID" value="KAL3758060.1"/>
    <property type="molecule type" value="Genomic_DNA"/>
</dbReference>
<sequence length="286" mass="32130">MTHLCNNSDADAGTSLGRRGGILDNLHYFAEPDDDNIIDDDEEADLRQDYQNAVDCLIQCESLFNTFQSQISSKEEQIALLEEKVMSLSLELASIKTCEDYRRLKKSVSVSDCGDKLKMEDLTRMHHRHHPHAAASAAARDVAVRRTTWAPGGSSSAGYPGAPEDSIVKKLTQNYLGLFLRKNTNSTTSSSASSSHQQEQQLFHPEEPECGPSMLDSTKTPQRPSIRTRSQDSLLLQLDGVVFPVSSLDIIRRGCARRSREQVDDDQHHPRRKSNQEMRNEEWPSF</sequence>
<accession>A0ABD3M1Z2</accession>
<dbReference type="Proteomes" id="UP001530293">
    <property type="component" value="Unassembled WGS sequence"/>
</dbReference>
<feature type="region of interest" description="Disordered" evidence="2">
    <location>
        <begin position="185"/>
        <end position="228"/>
    </location>
</feature>
<feature type="region of interest" description="Disordered" evidence="2">
    <location>
        <begin position="257"/>
        <end position="286"/>
    </location>
</feature>
<keyword evidence="4" id="KW-1185">Reference proteome</keyword>
<name>A0ABD3M1Z2_9STRA</name>
<gene>
    <name evidence="3" type="ORF">ACHAWU_002993</name>
</gene>
<protein>
    <submittedName>
        <fullName evidence="3">Uncharacterized protein</fullName>
    </submittedName>
</protein>
<keyword evidence="1" id="KW-0175">Coiled coil</keyword>
<feature type="coiled-coil region" evidence="1">
    <location>
        <begin position="64"/>
        <end position="91"/>
    </location>
</feature>
<evidence type="ECO:0000313" key="3">
    <source>
        <dbReference type="EMBL" id="KAL3758060.1"/>
    </source>
</evidence>
<feature type="compositionally biased region" description="Low complexity" evidence="2">
    <location>
        <begin position="185"/>
        <end position="195"/>
    </location>
</feature>
<evidence type="ECO:0000256" key="1">
    <source>
        <dbReference type="SAM" id="Coils"/>
    </source>
</evidence>
<comment type="caution">
    <text evidence="3">The sequence shown here is derived from an EMBL/GenBank/DDBJ whole genome shotgun (WGS) entry which is preliminary data.</text>
</comment>
<evidence type="ECO:0000256" key="2">
    <source>
        <dbReference type="SAM" id="MobiDB-lite"/>
    </source>
</evidence>
<feature type="compositionally biased region" description="Basic and acidic residues" evidence="2">
    <location>
        <begin position="258"/>
        <end position="286"/>
    </location>
</feature>